<dbReference type="Gene3D" id="3.90.180.10">
    <property type="entry name" value="Medium-chain alcohol dehydrogenases, catalytic domain"/>
    <property type="match status" value="2"/>
</dbReference>
<keyword evidence="5" id="KW-0479">Metal-binding</keyword>
<comment type="similarity">
    <text evidence="3">Belongs to the zinc-containing alcohol dehydrogenase family.</text>
</comment>
<reference evidence="9" key="1">
    <citation type="submission" date="2023-06" db="EMBL/GenBank/DDBJ databases">
        <authorList>
            <person name="Delattre M."/>
        </authorList>
    </citation>
    <scope>NUCLEOTIDE SEQUENCE</scope>
    <source>
        <strain evidence="9">AF72</strain>
    </source>
</reference>
<evidence type="ECO:0000259" key="8">
    <source>
        <dbReference type="SMART" id="SM00829"/>
    </source>
</evidence>
<comment type="similarity">
    <text evidence="4">Belongs to the Gfo/Idh/MocA family.</text>
</comment>
<dbReference type="InterPro" id="IPR012480">
    <property type="entry name" value="Hepar_II_III_C"/>
</dbReference>
<evidence type="ECO:0000313" key="10">
    <source>
        <dbReference type="Proteomes" id="UP001177023"/>
    </source>
</evidence>
<dbReference type="Proteomes" id="UP001177023">
    <property type="component" value="Unassembled WGS sequence"/>
</dbReference>
<evidence type="ECO:0000256" key="1">
    <source>
        <dbReference type="ARBA" id="ARBA00001947"/>
    </source>
</evidence>
<dbReference type="InterPro" id="IPR008929">
    <property type="entry name" value="Chondroitin_lyas"/>
</dbReference>
<dbReference type="GO" id="GO:0046872">
    <property type="term" value="F:metal ion binding"/>
    <property type="evidence" value="ECO:0007669"/>
    <property type="project" value="UniProtKB-KW"/>
</dbReference>
<keyword evidence="7" id="KW-0560">Oxidoreductase</keyword>
<dbReference type="CDD" id="cd08255">
    <property type="entry name" value="2-desacetyl-2-hydroxyethyl_bacteriochlorophyllide_like"/>
    <property type="match status" value="1"/>
</dbReference>
<dbReference type="InterPro" id="IPR020843">
    <property type="entry name" value="ER"/>
</dbReference>
<protein>
    <recommendedName>
        <fullName evidence="8">Enoyl reductase (ER) domain-containing protein</fullName>
    </recommendedName>
</protein>
<gene>
    <name evidence="9" type="ORF">MSPICULIGERA_LOCUS81</name>
</gene>
<keyword evidence="6" id="KW-0862">Zinc</keyword>
<dbReference type="GO" id="GO:0016829">
    <property type="term" value="F:lyase activity"/>
    <property type="evidence" value="ECO:0007669"/>
    <property type="project" value="InterPro"/>
</dbReference>
<evidence type="ECO:0000256" key="4">
    <source>
        <dbReference type="ARBA" id="ARBA00010928"/>
    </source>
</evidence>
<evidence type="ECO:0000256" key="3">
    <source>
        <dbReference type="ARBA" id="ARBA00008072"/>
    </source>
</evidence>
<dbReference type="Gene3D" id="3.40.50.720">
    <property type="entry name" value="NAD(P)-binding Rossmann-like Domain"/>
    <property type="match status" value="2"/>
</dbReference>
<dbReference type="Pfam" id="PF22725">
    <property type="entry name" value="GFO_IDH_MocA_C3"/>
    <property type="match status" value="1"/>
</dbReference>
<dbReference type="Pfam" id="PF01408">
    <property type="entry name" value="GFO_IDH_MocA"/>
    <property type="match status" value="1"/>
</dbReference>
<evidence type="ECO:0000256" key="6">
    <source>
        <dbReference type="ARBA" id="ARBA00022833"/>
    </source>
</evidence>
<accession>A0AA36C4G0</accession>
<dbReference type="GO" id="GO:0016491">
    <property type="term" value="F:oxidoreductase activity"/>
    <property type="evidence" value="ECO:0007669"/>
    <property type="project" value="UniProtKB-KW"/>
</dbReference>
<dbReference type="GO" id="GO:0000166">
    <property type="term" value="F:nucleotide binding"/>
    <property type="evidence" value="ECO:0007669"/>
    <property type="project" value="InterPro"/>
</dbReference>
<dbReference type="SUPFAM" id="SSF48230">
    <property type="entry name" value="Chondroitin AC/alginate lyase"/>
    <property type="match status" value="1"/>
</dbReference>
<keyword evidence="10" id="KW-1185">Reference proteome</keyword>
<comment type="subcellular location">
    <subcellularLocation>
        <location evidence="2">Cell envelope</location>
    </subcellularLocation>
</comment>
<dbReference type="InterPro" id="IPR000683">
    <property type="entry name" value="Gfo/Idh/MocA-like_OxRdtase_N"/>
</dbReference>
<dbReference type="SUPFAM" id="SSF50129">
    <property type="entry name" value="GroES-like"/>
    <property type="match status" value="1"/>
</dbReference>
<dbReference type="SUPFAM" id="SSF55347">
    <property type="entry name" value="Glyceraldehyde-3-phosphate dehydrogenase-like, C-terminal domain"/>
    <property type="match status" value="1"/>
</dbReference>
<organism evidence="9 10">
    <name type="scientific">Mesorhabditis spiculigera</name>
    <dbReference type="NCBI Taxonomy" id="96644"/>
    <lineage>
        <taxon>Eukaryota</taxon>
        <taxon>Metazoa</taxon>
        <taxon>Ecdysozoa</taxon>
        <taxon>Nematoda</taxon>
        <taxon>Chromadorea</taxon>
        <taxon>Rhabditida</taxon>
        <taxon>Rhabditina</taxon>
        <taxon>Rhabditomorpha</taxon>
        <taxon>Rhabditoidea</taxon>
        <taxon>Rhabditidae</taxon>
        <taxon>Mesorhabditinae</taxon>
        <taxon>Mesorhabditis</taxon>
    </lineage>
</organism>
<proteinExistence type="inferred from homology"/>
<dbReference type="Pfam" id="PF07940">
    <property type="entry name" value="Hepar_II_III_C"/>
    <property type="match status" value="1"/>
</dbReference>
<comment type="cofactor">
    <cofactor evidence="1">
        <name>Zn(2+)</name>
        <dbReference type="ChEBI" id="CHEBI:29105"/>
    </cofactor>
</comment>
<evidence type="ECO:0000256" key="7">
    <source>
        <dbReference type="ARBA" id="ARBA00023002"/>
    </source>
</evidence>
<dbReference type="InterPro" id="IPR013149">
    <property type="entry name" value="ADH-like_C"/>
</dbReference>
<dbReference type="InterPro" id="IPR011032">
    <property type="entry name" value="GroES-like_sf"/>
</dbReference>
<evidence type="ECO:0000256" key="5">
    <source>
        <dbReference type="ARBA" id="ARBA00022723"/>
    </source>
</evidence>
<dbReference type="SUPFAM" id="SSF51735">
    <property type="entry name" value="NAD(P)-binding Rossmann-fold domains"/>
    <property type="match status" value="2"/>
</dbReference>
<sequence length="1206" mass="131711">MASGETSLVNAPAPAVRSGTLKINTTNTLISAGTERMLVGFGRANWLEKARQQPDKVRMVLQKVQTDGLATTVEAVRSKLAQPLPLGYCNVGVVGAVGSDVSGFKPGDRVVSNGPHADIVIVPKNLCALIPDSVSDEAASFTVLASIGLQGIRLAQPTLGETFVVTGVGLIGLMTVQLLRAQGCRVLAVDFDEQKLALARSYGAETCNPGKGEDVVSAGMTFSRGRGVDGVIITASTKSSDPSHPGGTHVSCSYGPGRYDPSYEDQGNDFPIGFVRWTEQRNFEAVLDMLASGQLEVNSLISHRVAFEDAADAYQTLTTDNSALGIILQYTSEETERNIKEVVLAPGAVASFDPVKPVVGFIGAGNYASRMLIPAFKAAGAQFHTIVTAGGINGVIHGSKAGFAQASTDISAMLGESTINTVAIVTRHDSHARFVAQALEAGKHVFVEKPLAIESQDLATVEEAYRKAVEQGLKPHLMVGFNRRFSPQVQKMKALLSAVKEPKSFIMTMNAGAIPANHWTQDPSVGGGRIIGEACHFIDLMRFLAGSKIVSIQARRMGDTPAVAITEDKAAITLGFEDGSFGTILYLANGASSFPKERVEVFAAGRVLQLDNFRKLKGFGWPGFSKLNLWKQNKGQSECAAAFLAAVQNGAVTPITSDEIFEVARVRYFGFWECPVSDAPPDWHLNPLNGVRVPDPGREWWRIPDFDAAVGDIKNIWEASRFDWTLVFAQKSCVGGSSGTAQLNGWLADWCVNNPPYCGPNWKCGQEASIRVLHLAMSSVILEQFAHPLPGLVDLVRLHLKRIEPTLSYAMAQDNNHGTSEAAALFVGGSWLTLSGCPEGERWQRLGRKWLENRAARLIEQDGSFSQYSVNYHRVMLDTFSMVEVWRNKLGLPAFSATFQLRARTAAHWLFSLVDEHTGDAPNIGANDGARLLPLTDTDYRDFRPAVQLAMALFAGKRAYESAGEWDLPLRWLLLPGPSAIAEPPGSQLFDQGGYALLRREQTYAVLRYPRFRFRPSQADALHVDLWRAGINLLRDAGTFSYNTSAQWLSYFPGTASHNTVQFDGQDQMPRLSRFLFGEWLRTRQVESLVEQAGTSSCGATYIDGNGVRHKRHVSLTDTGMKVRDEFTGFKDRAVLRWRLQPGDWRLEDEVLTNGSHRISVAGSMPIVRRELVQGLESRYYLQKTEVPVLEVEVTSAGVLTTEYHW</sequence>
<evidence type="ECO:0000313" key="9">
    <source>
        <dbReference type="EMBL" id="CAJ0557323.1"/>
    </source>
</evidence>
<dbReference type="Gene3D" id="2.70.98.70">
    <property type="match status" value="1"/>
</dbReference>
<dbReference type="Gene3D" id="3.30.360.10">
    <property type="entry name" value="Dihydrodipicolinate Reductase, domain 2"/>
    <property type="match status" value="1"/>
</dbReference>
<dbReference type="Gene3D" id="1.50.10.100">
    <property type="entry name" value="Chondroitin AC/alginate lyase"/>
    <property type="match status" value="1"/>
</dbReference>
<dbReference type="SMART" id="SM00829">
    <property type="entry name" value="PKS_ER"/>
    <property type="match status" value="1"/>
</dbReference>
<dbReference type="EMBL" id="CATQJA010000003">
    <property type="protein sequence ID" value="CAJ0557323.1"/>
    <property type="molecule type" value="Genomic_DNA"/>
</dbReference>
<feature type="non-terminal residue" evidence="9">
    <location>
        <position position="1"/>
    </location>
</feature>
<dbReference type="Pfam" id="PF00107">
    <property type="entry name" value="ADH_zinc_N"/>
    <property type="match status" value="1"/>
</dbReference>
<dbReference type="PANTHER" id="PTHR43350">
    <property type="entry name" value="NAD-DEPENDENT ALCOHOL DEHYDROGENASE"/>
    <property type="match status" value="1"/>
</dbReference>
<dbReference type="InterPro" id="IPR036291">
    <property type="entry name" value="NAD(P)-bd_dom_sf"/>
</dbReference>
<dbReference type="PANTHER" id="PTHR43350:SF19">
    <property type="entry name" value="D-GULOSIDE 3-DEHYDROGENASE"/>
    <property type="match status" value="1"/>
</dbReference>
<evidence type="ECO:0000256" key="2">
    <source>
        <dbReference type="ARBA" id="ARBA00004196"/>
    </source>
</evidence>
<dbReference type="InterPro" id="IPR055170">
    <property type="entry name" value="GFO_IDH_MocA-like_dom"/>
</dbReference>
<dbReference type="AlphaFoldDB" id="A0AA36C4G0"/>
<feature type="domain" description="Enoyl reductase (ER)" evidence="8">
    <location>
        <begin position="52"/>
        <end position="446"/>
    </location>
</feature>
<comment type="caution">
    <text evidence="9">The sequence shown here is derived from an EMBL/GenBank/DDBJ whole genome shotgun (WGS) entry which is preliminary data.</text>
</comment>
<name>A0AA36C4G0_9BILA</name>